<dbReference type="EMBL" id="AJ872268">
    <property type="protein sequence ID" value="CAI44267.1"/>
    <property type="molecule type" value="Genomic_DNA"/>
</dbReference>
<evidence type="ECO:0000313" key="1">
    <source>
        <dbReference type="EMBL" id="CAI44267.1"/>
    </source>
</evidence>
<dbReference type="InterPro" id="IPR003772">
    <property type="entry name" value="YceD"/>
</dbReference>
<dbReference type="Pfam" id="PF02620">
    <property type="entry name" value="YceD"/>
    <property type="match status" value="1"/>
</dbReference>
<proteinExistence type="predicted"/>
<dbReference type="PANTHER" id="PTHR34374:SF1">
    <property type="entry name" value="LARGE RIBOSOMAL RNA SUBUNIT ACCUMULATION PROTEIN YCED HOMOLOG 1, CHLOROPLASTIC"/>
    <property type="match status" value="1"/>
</dbReference>
<dbReference type="PANTHER" id="PTHR34374">
    <property type="entry name" value="LARGE RIBOSOMAL RNA SUBUNIT ACCUMULATION PROTEIN YCED HOMOLOG 1, CHLOROPLASTIC"/>
    <property type="match status" value="1"/>
</dbReference>
<name>Q5CBN6_9THEM</name>
<organism evidence="1">
    <name type="scientific">Thermotoga petrophila</name>
    <dbReference type="NCBI Taxonomy" id="93929"/>
    <lineage>
        <taxon>Bacteria</taxon>
        <taxon>Thermotogati</taxon>
        <taxon>Thermotogota</taxon>
        <taxon>Thermotogae</taxon>
        <taxon>Thermotogales</taxon>
        <taxon>Thermotogaceae</taxon>
        <taxon>Thermotoga</taxon>
    </lineage>
</organism>
<evidence type="ECO:0008006" key="2">
    <source>
        <dbReference type="Google" id="ProtNLM"/>
    </source>
</evidence>
<reference evidence="1" key="1">
    <citation type="journal article" date="2006" name="Genetics">
        <title>Recombination in Thermotoga: implications for species concepts and biogeography.</title>
        <authorList>
            <person name="Nesbo C.L."/>
            <person name="Dlutek M."/>
            <person name="Doolittle F.W."/>
        </authorList>
    </citation>
    <scope>NUCLEOTIDE SEQUENCE</scope>
    <source>
        <strain evidence="1">RKU10</strain>
    </source>
</reference>
<protein>
    <recommendedName>
        <fullName evidence="2">DUF177 domain-containing protein</fullName>
    </recommendedName>
</protein>
<sequence length="227" mass="25853">MQTLLKTSSEACSKISILETYHLRPLLFTTTNNSSIIDLKRGGKKMNWKVELSEIEKKKRFFLEGIFDKDGIELDVGFCRFLEPVRVKMVVAKTKDGFTVGGYVHTAIEHPCARCLEPARVEISGVIEALYLPESMRKNVKEEKLESLKNIIYYHETEFDLSERIIEAIVVAVPEKVLCKPDCKGLCPYCGANLNEEPDHKCDKIPVADSRFEILAELKNKLKNEEV</sequence>
<dbReference type="AlphaFoldDB" id="Q5CBN6"/>
<accession>Q5CBN6</accession>